<sequence>MGTDVHLVLSSIGFYIMAGIITSKQLHLKKWPIYRYLLWIAGVSSAAYTVIGPLAQKAHSDFIIHMSAHLLLGMLAPLLLVLAAPVTLLLRSLETTNARRVVKLLKSAPVQLVSHPIIASILNIGGLWVLYTTRLYEAMHNQMSVQILVHIHIFLAGYVFTAAIIYIDPVSYRFSYLYRAIVFILSLGGHQILAKHIYAHPPAHVSLDEAQAGGILMYYGGDLIDLMIIIIFCWQWYHSARPRDTVEVSQSS</sequence>
<evidence type="ECO:0000256" key="4">
    <source>
        <dbReference type="ARBA" id="ARBA00022989"/>
    </source>
</evidence>
<keyword evidence="4 6" id="KW-1133">Transmembrane helix</keyword>
<protein>
    <submittedName>
        <fullName evidence="7">Membrane protein</fullName>
    </submittedName>
</protein>
<feature type="transmembrane region" description="Helical" evidence="6">
    <location>
        <begin position="36"/>
        <end position="56"/>
    </location>
</feature>
<evidence type="ECO:0000256" key="2">
    <source>
        <dbReference type="ARBA" id="ARBA00022475"/>
    </source>
</evidence>
<keyword evidence="3 6" id="KW-0812">Transmembrane</keyword>
<evidence type="ECO:0000256" key="3">
    <source>
        <dbReference type="ARBA" id="ARBA00022692"/>
    </source>
</evidence>
<proteinExistence type="predicted"/>
<gene>
    <name evidence="7" type="ORF">J1TS3_23760</name>
</gene>
<comment type="caution">
    <text evidence="7">The sequence shown here is derived from an EMBL/GenBank/DDBJ whole genome shotgun (WGS) entry which is preliminary data.</text>
</comment>
<dbReference type="Proteomes" id="UP000680279">
    <property type="component" value="Unassembled WGS sequence"/>
</dbReference>
<keyword evidence="5 6" id="KW-0472">Membrane</keyword>
<feature type="transmembrane region" description="Helical" evidence="6">
    <location>
        <begin position="218"/>
        <end position="237"/>
    </location>
</feature>
<dbReference type="InterPro" id="IPR019108">
    <property type="entry name" value="Caa3_assmbl_CtaG-rel"/>
</dbReference>
<feature type="transmembrane region" description="Helical" evidence="6">
    <location>
        <begin position="143"/>
        <end position="167"/>
    </location>
</feature>
<comment type="subcellular location">
    <subcellularLocation>
        <location evidence="1">Cell membrane</location>
        <topology evidence="1">Multi-pass membrane protein</topology>
    </subcellularLocation>
</comment>
<reference evidence="7 8" key="1">
    <citation type="submission" date="2021-03" db="EMBL/GenBank/DDBJ databases">
        <title>Antimicrobial resistance genes in bacteria isolated from Japanese honey, and their potential for conferring macrolide and lincosamide resistance in the American foulbrood pathogen Paenibacillus larvae.</title>
        <authorList>
            <person name="Okamoto M."/>
            <person name="Kumagai M."/>
            <person name="Kanamori H."/>
            <person name="Takamatsu D."/>
        </authorList>
    </citation>
    <scope>NUCLEOTIDE SEQUENCE [LARGE SCALE GENOMIC DNA]</scope>
    <source>
        <strain evidence="7 8">J1TS3</strain>
    </source>
</reference>
<feature type="transmembrane region" description="Helical" evidence="6">
    <location>
        <begin position="6"/>
        <end position="24"/>
    </location>
</feature>
<evidence type="ECO:0000313" key="8">
    <source>
        <dbReference type="Proteomes" id="UP000680279"/>
    </source>
</evidence>
<accession>A0ABQ4K7Q7</accession>
<evidence type="ECO:0000256" key="6">
    <source>
        <dbReference type="SAM" id="Phobius"/>
    </source>
</evidence>
<evidence type="ECO:0000256" key="1">
    <source>
        <dbReference type="ARBA" id="ARBA00004651"/>
    </source>
</evidence>
<feature type="transmembrane region" description="Helical" evidence="6">
    <location>
        <begin position="176"/>
        <end position="198"/>
    </location>
</feature>
<dbReference type="Pfam" id="PF09678">
    <property type="entry name" value="Caa3_CtaG"/>
    <property type="match status" value="1"/>
</dbReference>
<evidence type="ECO:0000256" key="5">
    <source>
        <dbReference type="ARBA" id="ARBA00023136"/>
    </source>
</evidence>
<keyword evidence="2" id="KW-1003">Cell membrane</keyword>
<feature type="transmembrane region" description="Helical" evidence="6">
    <location>
        <begin position="62"/>
        <end position="90"/>
    </location>
</feature>
<name>A0ABQ4K7Q7_9BACI</name>
<keyword evidence="8" id="KW-1185">Reference proteome</keyword>
<evidence type="ECO:0000313" key="7">
    <source>
        <dbReference type="EMBL" id="GIN21242.1"/>
    </source>
</evidence>
<dbReference type="EMBL" id="BOQT01000008">
    <property type="protein sequence ID" value="GIN21242.1"/>
    <property type="molecule type" value="Genomic_DNA"/>
</dbReference>
<feature type="transmembrane region" description="Helical" evidence="6">
    <location>
        <begin position="110"/>
        <end position="131"/>
    </location>
</feature>
<organism evidence="7 8">
    <name type="scientific">Siminovitchia fordii</name>
    <dbReference type="NCBI Taxonomy" id="254759"/>
    <lineage>
        <taxon>Bacteria</taxon>
        <taxon>Bacillati</taxon>
        <taxon>Bacillota</taxon>
        <taxon>Bacilli</taxon>
        <taxon>Bacillales</taxon>
        <taxon>Bacillaceae</taxon>
        <taxon>Siminovitchia</taxon>
    </lineage>
</organism>